<dbReference type="Pfam" id="PF04955">
    <property type="entry name" value="HupE_UreJ"/>
    <property type="match status" value="1"/>
</dbReference>
<keyword evidence="1" id="KW-1133">Transmembrane helix</keyword>
<feature type="transmembrane region" description="Helical" evidence="1">
    <location>
        <begin position="68"/>
        <end position="87"/>
    </location>
</feature>
<dbReference type="RefSeq" id="WP_150043700.1">
    <property type="nucleotide sequence ID" value="NZ_OW485601.1"/>
</dbReference>
<feature type="chain" id="PRO_5024423095" description="HupE/UreJ family protein" evidence="2">
    <location>
        <begin position="25"/>
        <end position="204"/>
    </location>
</feature>
<sequence>MKHPLLLGAAAIAGLTIAATPAQAHIVATRLGDFYTGGLHPLTGVEDVVQWLALGLVAGQQDVRRARWMVPVFPLALLAGIIGARLLHLPAMPEAIDAATMLVLGCLLAVAKPLNLPVLLGLTAIVGLLRGASNASGIGPDTDAVLFVSGLVLTGYAVVTLIAAAATSLLRGVAATWPAVAVRACGSWIAAVGLMLGGYALAAH</sequence>
<keyword evidence="4" id="KW-1185">Reference proteome</keyword>
<protein>
    <recommendedName>
        <fullName evidence="5">HupE/UreJ family protein</fullName>
    </recommendedName>
</protein>
<comment type="caution">
    <text evidence="3">The sequence shown here is derived from an EMBL/GenBank/DDBJ whole genome shotgun (WGS) entry which is preliminary data.</text>
</comment>
<keyword evidence="1" id="KW-0812">Transmembrane</keyword>
<dbReference type="EMBL" id="VWPK01000051">
    <property type="protein sequence ID" value="KAA5609395.1"/>
    <property type="molecule type" value="Genomic_DNA"/>
</dbReference>
<evidence type="ECO:0000313" key="4">
    <source>
        <dbReference type="Proteomes" id="UP000325255"/>
    </source>
</evidence>
<feature type="transmembrane region" description="Helical" evidence="1">
    <location>
        <begin position="146"/>
        <end position="170"/>
    </location>
</feature>
<organism evidence="3 4">
    <name type="scientific">Rhodovastum atsumiense</name>
    <dbReference type="NCBI Taxonomy" id="504468"/>
    <lineage>
        <taxon>Bacteria</taxon>
        <taxon>Pseudomonadati</taxon>
        <taxon>Pseudomonadota</taxon>
        <taxon>Alphaproteobacteria</taxon>
        <taxon>Acetobacterales</taxon>
        <taxon>Acetobacteraceae</taxon>
        <taxon>Rhodovastum</taxon>
    </lineage>
</organism>
<accession>A0A5M6IPK0</accession>
<evidence type="ECO:0000256" key="1">
    <source>
        <dbReference type="SAM" id="Phobius"/>
    </source>
</evidence>
<reference evidence="3 4" key="1">
    <citation type="submission" date="2019-09" db="EMBL/GenBank/DDBJ databases">
        <title>Genome sequence of Rhodovastum atsumiense, a diverse member of the Acetobacteraceae family of non-sulfur purple photosynthetic bacteria.</title>
        <authorList>
            <person name="Meyer T."/>
            <person name="Kyndt J."/>
        </authorList>
    </citation>
    <scope>NUCLEOTIDE SEQUENCE [LARGE SCALE GENOMIC DNA]</scope>
    <source>
        <strain evidence="3 4">DSM 21279</strain>
    </source>
</reference>
<feature type="transmembrane region" description="Helical" evidence="1">
    <location>
        <begin position="182"/>
        <end position="202"/>
    </location>
</feature>
<dbReference type="Proteomes" id="UP000325255">
    <property type="component" value="Unassembled WGS sequence"/>
</dbReference>
<dbReference type="InterPro" id="IPR007038">
    <property type="entry name" value="HupE_UreJ"/>
</dbReference>
<gene>
    <name evidence="3" type="ORF">F1189_24265</name>
</gene>
<evidence type="ECO:0008006" key="5">
    <source>
        <dbReference type="Google" id="ProtNLM"/>
    </source>
</evidence>
<keyword evidence="2" id="KW-0732">Signal</keyword>
<keyword evidence="1" id="KW-0472">Membrane</keyword>
<dbReference type="AlphaFoldDB" id="A0A5M6IPK0"/>
<feature type="transmembrane region" description="Helical" evidence="1">
    <location>
        <begin position="99"/>
        <end position="126"/>
    </location>
</feature>
<evidence type="ECO:0000256" key="2">
    <source>
        <dbReference type="SAM" id="SignalP"/>
    </source>
</evidence>
<proteinExistence type="predicted"/>
<evidence type="ECO:0000313" key="3">
    <source>
        <dbReference type="EMBL" id="KAA5609395.1"/>
    </source>
</evidence>
<name>A0A5M6IPK0_9PROT</name>
<dbReference type="OrthoDB" id="7959054at2"/>
<feature type="signal peptide" evidence="2">
    <location>
        <begin position="1"/>
        <end position="24"/>
    </location>
</feature>